<name>A0A1B1N6A1_9BACL</name>
<evidence type="ECO:0000259" key="15">
    <source>
        <dbReference type="PROSITE" id="PS51352"/>
    </source>
</evidence>
<evidence type="ECO:0000256" key="13">
    <source>
        <dbReference type="PIRSR" id="PIRSR000239-1"/>
    </source>
</evidence>
<evidence type="ECO:0000256" key="8">
    <source>
        <dbReference type="ARBA" id="ARBA00023284"/>
    </source>
</evidence>
<evidence type="ECO:0000313" key="16">
    <source>
        <dbReference type="EMBL" id="ANS76960.1"/>
    </source>
</evidence>
<dbReference type="GO" id="GO:0005737">
    <property type="term" value="C:cytoplasm"/>
    <property type="evidence" value="ECO:0007669"/>
    <property type="project" value="TreeGrafter"/>
</dbReference>
<evidence type="ECO:0000256" key="10">
    <source>
        <dbReference type="ARBA" id="ARBA00038489"/>
    </source>
</evidence>
<dbReference type="GO" id="GO:0008379">
    <property type="term" value="F:thioredoxin peroxidase activity"/>
    <property type="evidence" value="ECO:0007669"/>
    <property type="project" value="TreeGrafter"/>
</dbReference>
<keyword evidence="7" id="KW-1015">Disulfide bond</keyword>
<evidence type="ECO:0000256" key="3">
    <source>
        <dbReference type="ARBA" id="ARBA00013017"/>
    </source>
</evidence>
<dbReference type="STRING" id="1462996.AWM70_22200"/>
<evidence type="ECO:0000256" key="7">
    <source>
        <dbReference type="ARBA" id="ARBA00023157"/>
    </source>
</evidence>
<dbReference type="GO" id="GO:0045454">
    <property type="term" value="P:cell redox homeostasis"/>
    <property type="evidence" value="ECO:0007669"/>
    <property type="project" value="TreeGrafter"/>
</dbReference>
<comment type="function">
    <text evidence="1">Thiol-specific peroxidase that catalyzes the reduction of hydrogen peroxide and organic hydroperoxides to water and alcohols, respectively. Plays a role in cell protection against oxidative stress by detoxifying peroxides and as sensor of hydrogen peroxide-mediated signaling events.</text>
</comment>
<dbReference type="CDD" id="cd03017">
    <property type="entry name" value="PRX_BCP"/>
    <property type="match status" value="1"/>
</dbReference>
<dbReference type="AlphaFoldDB" id="A0A1B1N6A1"/>
<comment type="subunit">
    <text evidence="2">Monomer.</text>
</comment>
<feature type="region of interest" description="Disordered" evidence="14">
    <location>
        <begin position="1"/>
        <end position="23"/>
    </location>
</feature>
<evidence type="ECO:0000256" key="4">
    <source>
        <dbReference type="ARBA" id="ARBA00022559"/>
    </source>
</evidence>
<evidence type="ECO:0000256" key="6">
    <source>
        <dbReference type="ARBA" id="ARBA00023002"/>
    </source>
</evidence>
<gene>
    <name evidence="16" type="ORF">AWM70_22200</name>
</gene>
<feature type="domain" description="Thioredoxin" evidence="15">
    <location>
        <begin position="9"/>
        <end position="162"/>
    </location>
</feature>
<evidence type="ECO:0000256" key="9">
    <source>
        <dbReference type="ARBA" id="ARBA00032824"/>
    </source>
</evidence>
<feature type="active site" description="Cysteine sulfenic acid (-SOH) intermediate; for peroxidase activity" evidence="13">
    <location>
        <position position="51"/>
    </location>
</feature>
<dbReference type="PROSITE" id="PS51352">
    <property type="entry name" value="THIOREDOXIN_2"/>
    <property type="match status" value="1"/>
</dbReference>
<dbReference type="Proteomes" id="UP000092573">
    <property type="component" value="Chromosome"/>
</dbReference>
<evidence type="ECO:0000256" key="14">
    <source>
        <dbReference type="SAM" id="MobiDB-lite"/>
    </source>
</evidence>
<evidence type="ECO:0000256" key="12">
    <source>
        <dbReference type="ARBA" id="ARBA00049091"/>
    </source>
</evidence>
<accession>A0A1B1N6A1</accession>
<proteinExistence type="inferred from homology"/>
<comment type="catalytic activity">
    <reaction evidence="12">
        <text>a hydroperoxide + [thioredoxin]-dithiol = an alcohol + [thioredoxin]-disulfide + H2O</text>
        <dbReference type="Rhea" id="RHEA:62620"/>
        <dbReference type="Rhea" id="RHEA-COMP:10698"/>
        <dbReference type="Rhea" id="RHEA-COMP:10700"/>
        <dbReference type="ChEBI" id="CHEBI:15377"/>
        <dbReference type="ChEBI" id="CHEBI:29950"/>
        <dbReference type="ChEBI" id="CHEBI:30879"/>
        <dbReference type="ChEBI" id="CHEBI:35924"/>
        <dbReference type="ChEBI" id="CHEBI:50058"/>
        <dbReference type="EC" id="1.11.1.24"/>
    </reaction>
</comment>
<dbReference type="RefSeq" id="WP_068700101.1">
    <property type="nucleotide sequence ID" value="NZ_CP014167.1"/>
</dbReference>
<dbReference type="InterPro" id="IPR000866">
    <property type="entry name" value="AhpC/TSA"/>
</dbReference>
<comment type="similarity">
    <text evidence="10">Belongs to the peroxiredoxin family. BCP/PrxQ subfamily.</text>
</comment>
<sequence>MAELGQDELKPGQPVPDFTLPSSTGGDISLSDYKGRPVVLYFYPKDQTPACTQEACDFRDRAAYYERHGAVLLGISGDDLKSHGRFAAKHELPFPLLSDVDHEVCRLFGVWQLKKMYGREYEGIVRSTFLIDAEGKLARAWRKVKVKNHAEEVLEAVKQLSDAGAGK</sequence>
<dbReference type="InterPro" id="IPR013766">
    <property type="entry name" value="Thioredoxin_domain"/>
</dbReference>
<dbReference type="Pfam" id="PF00578">
    <property type="entry name" value="AhpC-TSA"/>
    <property type="match status" value="1"/>
</dbReference>
<dbReference type="PIRSF" id="PIRSF000239">
    <property type="entry name" value="AHPC"/>
    <property type="match status" value="1"/>
</dbReference>
<keyword evidence="8" id="KW-0676">Redox-active center</keyword>
<dbReference type="Gene3D" id="3.40.30.10">
    <property type="entry name" value="Glutaredoxin"/>
    <property type="match status" value="1"/>
</dbReference>
<dbReference type="EC" id="1.11.1.24" evidence="3"/>
<organism evidence="16 17">
    <name type="scientific">Paenibacillus yonginensis</name>
    <dbReference type="NCBI Taxonomy" id="1462996"/>
    <lineage>
        <taxon>Bacteria</taxon>
        <taxon>Bacillati</taxon>
        <taxon>Bacillota</taxon>
        <taxon>Bacilli</taxon>
        <taxon>Bacillales</taxon>
        <taxon>Paenibacillaceae</taxon>
        <taxon>Paenibacillus</taxon>
    </lineage>
</organism>
<keyword evidence="5" id="KW-0049">Antioxidant</keyword>
<dbReference type="InterPro" id="IPR024706">
    <property type="entry name" value="Peroxiredoxin_AhpC-typ"/>
</dbReference>
<dbReference type="OrthoDB" id="9812811at2"/>
<evidence type="ECO:0000313" key="17">
    <source>
        <dbReference type="Proteomes" id="UP000092573"/>
    </source>
</evidence>
<keyword evidence="4" id="KW-0575">Peroxidase</keyword>
<evidence type="ECO:0000256" key="11">
    <source>
        <dbReference type="ARBA" id="ARBA00041373"/>
    </source>
</evidence>
<evidence type="ECO:0000256" key="1">
    <source>
        <dbReference type="ARBA" id="ARBA00003330"/>
    </source>
</evidence>
<evidence type="ECO:0000256" key="2">
    <source>
        <dbReference type="ARBA" id="ARBA00011245"/>
    </source>
</evidence>
<dbReference type="NCBIfam" id="NF006960">
    <property type="entry name" value="PRK09437.1"/>
    <property type="match status" value="1"/>
</dbReference>
<keyword evidence="17" id="KW-1185">Reference proteome</keyword>
<dbReference type="InterPro" id="IPR050924">
    <property type="entry name" value="Peroxiredoxin_BCP/PrxQ"/>
</dbReference>
<dbReference type="GO" id="GO:0034599">
    <property type="term" value="P:cellular response to oxidative stress"/>
    <property type="evidence" value="ECO:0007669"/>
    <property type="project" value="TreeGrafter"/>
</dbReference>
<dbReference type="InterPro" id="IPR036249">
    <property type="entry name" value="Thioredoxin-like_sf"/>
</dbReference>
<dbReference type="EMBL" id="CP014167">
    <property type="protein sequence ID" value="ANS76960.1"/>
    <property type="molecule type" value="Genomic_DNA"/>
</dbReference>
<evidence type="ECO:0000256" key="5">
    <source>
        <dbReference type="ARBA" id="ARBA00022862"/>
    </source>
</evidence>
<protein>
    <recommendedName>
        <fullName evidence="3">thioredoxin-dependent peroxiredoxin</fullName>
        <ecNumber evidence="3">1.11.1.24</ecNumber>
    </recommendedName>
    <alternativeName>
        <fullName evidence="11">Bacterioferritin comigratory protein</fullName>
    </alternativeName>
    <alternativeName>
        <fullName evidence="9">Thioredoxin peroxidase</fullName>
    </alternativeName>
</protein>
<keyword evidence="6" id="KW-0560">Oxidoreductase</keyword>
<dbReference type="SUPFAM" id="SSF52833">
    <property type="entry name" value="Thioredoxin-like"/>
    <property type="match status" value="1"/>
</dbReference>
<dbReference type="PANTHER" id="PTHR42801:SF4">
    <property type="entry name" value="AHPC_TSA FAMILY PROTEIN"/>
    <property type="match status" value="1"/>
</dbReference>
<dbReference type="PANTHER" id="PTHR42801">
    <property type="entry name" value="THIOREDOXIN-DEPENDENT PEROXIDE REDUCTASE"/>
    <property type="match status" value="1"/>
</dbReference>
<dbReference type="FunFam" id="3.40.30.10:FF:000007">
    <property type="entry name" value="Thioredoxin-dependent thiol peroxidase"/>
    <property type="match status" value="1"/>
</dbReference>
<dbReference type="KEGG" id="pyg:AWM70_22200"/>
<reference evidence="16 17" key="1">
    <citation type="submission" date="2016-01" db="EMBL/GenBank/DDBJ databases">
        <title>Complete Genome Sequence of Paenibacillus yonginensis DCY84, a novel Plant Growth-Promoting Bacteria with Elicitation of Induced Systemic Resistance.</title>
        <authorList>
            <person name="Kim Y.J."/>
            <person name="Yang D.C."/>
            <person name="Sukweenadhi J."/>
        </authorList>
    </citation>
    <scope>NUCLEOTIDE SEQUENCE [LARGE SCALE GENOMIC DNA]</scope>
    <source>
        <strain evidence="16 17">DCY84</strain>
    </source>
</reference>